<evidence type="ECO:0000313" key="2">
    <source>
        <dbReference type="EMBL" id="EFX78153.1"/>
    </source>
</evidence>
<dbReference type="EMBL" id="GL732558">
    <property type="protein sequence ID" value="EFX78153.1"/>
    <property type="molecule type" value="Genomic_DNA"/>
</dbReference>
<dbReference type="Proteomes" id="UP000000305">
    <property type="component" value="Unassembled WGS sequence"/>
</dbReference>
<dbReference type="InterPro" id="IPR011042">
    <property type="entry name" value="6-blade_b-propeller_TolB-like"/>
</dbReference>
<evidence type="ECO:0000313" key="3">
    <source>
        <dbReference type="Proteomes" id="UP000000305"/>
    </source>
</evidence>
<dbReference type="eggNOG" id="KOG1215">
    <property type="taxonomic scope" value="Eukaryota"/>
</dbReference>
<dbReference type="KEGG" id="dpx:DAPPUDRAFT_246514"/>
<protein>
    <submittedName>
        <fullName evidence="2">Uncharacterized protein</fullName>
    </submittedName>
</protein>
<feature type="region of interest" description="Disordered" evidence="1">
    <location>
        <begin position="136"/>
        <end position="158"/>
    </location>
</feature>
<dbReference type="Gene3D" id="2.120.10.30">
    <property type="entry name" value="TolB, C-terminal domain"/>
    <property type="match status" value="1"/>
</dbReference>
<gene>
    <name evidence="2" type="ORF">DAPPUDRAFT_246514</name>
</gene>
<dbReference type="InParanoid" id="E9GQQ3"/>
<evidence type="ECO:0000256" key="1">
    <source>
        <dbReference type="SAM" id="MobiDB-lite"/>
    </source>
</evidence>
<dbReference type="AlphaFoldDB" id="E9GQQ3"/>
<keyword evidence="3" id="KW-1185">Reference proteome</keyword>
<reference evidence="2 3" key="1">
    <citation type="journal article" date="2011" name="Science">
        <title>The ecoresponsive genome of Daphnia pulex.</title>
        <authorList>
            <person name="Colbourne J.K."/>
            <person name="Pfrender M.E."/>
            <person name="Gilbert D."/>
            <person name="Thomas W.K."/>
            <person name="Tucker A."/>
            <person name="Oakley T.H."/>
            <person name="Tokishita S."/>
            <person name="Aerts A."/>
            <person name="Arnold G.J."/>
            <person name="Basu M.K."/>
            <person name="Bauer D.J."/>
            <person name="Caceres C.E."/>
            <person name="Carmel L."/>
            <person name="Casola C."/>
            <person name="Choi J.H."/>
            <person name="Detter J.C."/>
            <person name="Dong Q."/>
            <person name="Dusheyko S."/>
            <person name="Eads B.D."/>
            <person name="Frohlich T."/>
            <person name="Geiler-Samerotte K.A."/>
            <person name="Gerlach D."/>
            <person name="Hatcher P."/>
            <person name="Jogdeo S."/>
            <person name="Krijgsveld J."/>
            <person name="Kriventseva E.V."/>
            <person name="Kultz D."/>
            <person name="Laforsch C."/>
            <person name="Lindquist E."/>
            <person name="Lopez J."/>
            <person name="Manak J.R."/>
            <person name="Muller J."/>
            <person name="Pangilinan J."/>
            <person name="Patwardhan R.P."/>
            <person name="Pitluck S."/>
            <person name="Pritham E.J."/>
            <person name="Rechtsteiner A."/>
            <person name="Rho M."/>
            <person name="Rogozin I.B."/>
            <person name="Sakarya O."/>
            <person name="Salamov A."/>
            <person name="Schaack S."/>
            <person name="Shapiro H."/>
            <person name="Shiga Y."/>
            <person name="Skalitzky C."/>
            <person name="Smith Z."/>
            <person name="Souvorov A."/>
            <person name="Sung W."/>
            <person name="Tang Z."/>
            <person name="Tsuchiya D."/>
            <person name="Tu H."/>
            <person name="Vos H."/>
            <person name="Wang M."/>
            <person name="Wolf Y.I."/>
            <person name="Yamagata H."/>
            <person name="Yamada T."/>
            <person name="Ye Y."/>
            <person name="Shaw J.R."/>
            <person name="Andrews J."/>
            <person name="Crease T.J."/>
            <person name="Tang H."/>
            <person name="Lucas S.M."/>
            <person name="Robertson H.M."/>
            <person name="Bork P."/>
            <person name="Koonin E.V."/>
            <person name="Zdobnov E.M."/>
            <person name="Grigoriev I.V."/>
            <person name="Lynch M."/>
            <person name="Boore J.L."/>
        </authorList>
    </citation>
    <scope>NUCLEOTIDE SEQUENCE [LARGE SCALE GENOMIC DNA]</scope>
</reference>
<organism evidence="2 3">
    <name type="scientific">Daphnia pulex</name>
    <name type="common">Water flea</name>
    <dbReference type="NCBI Taxonomy" id="6669"/>
    <lineage>
        <taxon>Eukaryota</taxon>
        <taxon>Metazoa</taxon>
        <taxon>Ecdysozoa</taxon>
        <taxon>Arthropoda</taxon>
        <taxon>Crustacea</taxon>
        <taxon>Branchiopoda</taxon>
        <taxon>Diplostraca</taxon>
        <taxon>Cladocera</taxon>
        <taxon>Anomopoda</taxon>
        <taxon>Daphniidae</taxon>
        <taxon>Daphnia</taxon>
    </lineage>
</organism>
<name>E9GQQ3_DAPPU</name>
<sequence length="158" mass="17413">MGLALITPEPGITTMRCKNLLCWRQESQYVIVRNASKTGPVRNGKVLSTTLWISTYKGELGRQDKFGRGVMDRLVKDIATPSTLKDSIQLIVHYEGSNPCLNSPCTPFCVLIPGGCPCSCFDSTILVQSGGEMWDATEERTRPSPFALPLPESRGLHR</sequence>
<accession>E9GQQ3</accession>
<dbReference type="HOGENOM" id="CLU_1671107_0_0_1"/>
<dbReference type="STRING" id="6669.E9GQQ3"/>
<proteinExistence type="predicted"/>